<reference evidence="5" key="1">
    <citation type="submission" date="2021-01" db="EMBL/GenBank/DDBJ databases">
        <authorList>
            <person name="Li R."/>
            <person name="Bekaert M."/>
        </authorList>
    </citation>
    <scope>NUCLEOTIDE SEQUENCE</scope>
    <source>
        <strain evidence="5">Farmed</strain>
    </source>
</reference>
<evidence type="ECO:0000259" key="4">
    <source>
        <dbReference type="Pfam" id="PF15070"/>
    </source>
</evidence>
<evidence type="ECO:0000256" key="1">
    <source>
        <dbReference type="ARBA" id="ARBA00023054"/>
    </source>
</evidence>
<dbReference type="GO" id="GO:0032580">
    <property type="term" value="C:Golgi cisterna membrane"/>
    <property type="evidence" value="ECO:0007669"/>
    <property type="project" value="TreeGrafter"/>
</dbReference>
<organism evidence="5 6">
    <name type="scientific">Acanthosepion pharaonis</name>
    <name type="common">Pharaoh cuttlefish</name>
    <name type="synonym">Sepia pharaonis</name>
    <dbReference type="NCBI Taxonomy" id="158019"/>
    <lineage>
        <taxon>Eukaryota</taxon>
        <taxon>Metazoa</taxon>
        <taxon>Spiralia</taxon>
        <taxon>Lophotrochozoa</taxon>
        <taxon>Mollusca</taxon>
        <taxon>Cephalopoda</taxon>
        <taxon>Coleoidea</taxon>
        <taxon>Decapodiformes</taxon>
        <taxon>Sepiida</taxon>
        <taxon>Sepiina</taxon>
        <taxon>Sepiidae</taxon>
        <taxon>Acanthosepion</taxon>
    </lineage>
</organism>
<comment type="caution">
    <text evidence="5">The sequence shown here is derived from an EMBL/GenBank/DDBJ whole genome shotgun (WGS) entry which is preliminary data.</text>
</comment>
<feature type="compositionally biased region" description="Basic residues" evidence="3">
    <location>
        <begin position="11"/>
        <end position="23"/>
    </location>
</feature>
<evidence type="ECO:0000313" key="5">
    <source>
        <dbReference type="EMBL" id="CAE1251033.1"/>
    </source>
</evidence>
<dbReference type="PANTHER" id="PTHR10881">
    <property type="entry name" value="GOLGIN SUBFAMILY A MEMBER-RELATED"/>
    <property type="match status" value="1"/>
</dbReference>
<dbReference type="InterPro" id="IPR043976">
    <property type="entry name" value="GOLGA_cons_dom"/>
</dbReference>
<feature type="coiled-coil region" evidence="2">
    <location>
        <begin position="191"/>
        <end position="416"/>
    </location>
</feature>
<sequence>MADVDVPAASRKNKIAAARKKLKQFKEKGKISTNQSNSDNRSSSTRSSVSPSSNPSITEEKPSSIGDQTSQEVDFHIDQRPTASTESLHQLSQHINDLLNESSAAINGEIPVAKSSISQLEKRNRELAALLAKHTEANEQLHAQVQHLRSQSQHLQKELDGERQTFEDKQKREVGSLKEQLQVHIQTIGILVAEKTELQSKISQLQKLSDQRLEEIDDMNSRFRVSKQRISELERSIASVNSSSQQYEKSSKEFAKDIDRLKLELYKSNQTTEELRQQTFELTEKLNFKISECLAHEQNLEEFKKKLEMAELYAQQLSSQSDKESVKLLESLQAEKEELTTKVLHYQESFQTVTDERNQLSDQYQQYIEQLQQQTQSLTGQVTSLTGERESLLSKQHELETEMGSLRKQLEEAEHNSAINPTSNLQVEIEKLHSDYEEISKRHEAQIRDNAQMSRFLEEKEDKIMELESTITRLGQEAGDKAQLLESIQSDKTALSRALTQNKDLKQQLAELQNGFVKMSNDSMELMTKLQTEEHRSHELALRLAQQEDELKDMRDALMSRDSQLTEIKKSADSVQKENYQQEQIQDRLRHYEAQAQLVETLQRELSASQDMMDALTAQNSELRNMLVKSQENKDIYDTSATDERDTIMDSLQATIRQLEAERNQLIGSLKDQRNLSDDLSVKVADMQEQVSMSINPDENIVSRAEFEKLKNTMDMIQEKYTRAMRDKADLSDKADQLEHLVLQLQGETDTIGEYISLYHHQRALLQQREFQKNDYISRLAKDREDLQGKLSKLQGLVVQMFSERGVDAKNLISHTEIFHNCNEKINEQKTEDMQRYLPPPPPVINGEGKYPEDWPDYSSSNSSESVVETIVGGEAFEGNVPPSSAQQQSPTSMPPTIYDTNEESAQVENNQTAKKIMDLFSEIDSNLCDTVPFNRKFLPCKYCKGSVQDL</sequence>
<evidence type="ECO:0000256" key="3">
    <source>
        <dbReference type="SAM" id="MobiDB-lite"/>
    </source>
</evidence>
<feature type="compositionally biased region" description="Low complexity" evidence="3">
    <location>
        <begin position="882"/>
        <end position="896"/>
    </location>
</feature>
<feature type="region of interest" description="Disordered" evidence="3">
    <location>
        <begin position="1"/>
        <end position="68"/>
    </location>
</feature>
<name>A0A812C0W1_ACAPH</name>
<feature type="domain" description="Golgin subfamily A conserved" evidence="4">
    <location>
        <begin position="347"/>
        <end position="572"/>
    </location>
</feature>
<evidence type="ECO:0000313" key="6">
    <source>
        <dbReference type="Proteomes" id="UP000597762"/>
    </source>
</evidence>
<dbReference type="EMBL" id="CAHIKZ030001057">
    <property type="protein sequence ID" value="CAE1251033.1"/>
    <property type="molecule type" value="Genomic_DNA"/>
</dbReference>
<dbReference type="GO" id="GO:0007030">
    <property type="term" value="P:Golgi organization"/>
    <property type="evidence" value="ECO:0007669"/>
    <property type="project" value="TreeGrafter"/>
</dbReference>
<gene>
    <name evidence="5" type="ORF">SPHA_27375</name>
</gene>
<protein>
    <submittedName>
        <fullName evidence="5">GOLGA2</fullName>
    </submittedName>
</protein>
<evidence type="ECO:0000256" key="2">
    <source>
        <dbReference type="SAM" id="Coils"/>
    </source>
</evidence>
<feature type="coiled-coil region" evidence="2">
    <location>
        <begin position="117"/>
        <end position="165"/>
    </location>
</feature>
<dbReference type="GO" id="GO:0000137">
    <property type="term" value="C:Golgi cis cisterna"/>
    <property type="evidence" value="ECO:0007669"/>
    <property type="project" value="TreeGrafter"/>
</dbReference>
<dbReference type="Proteomes" id="UP000597762">
    <property type="component" value="Unassembled WGS sequence"/>
</dbReference>
<dbReference type="Pfam" id="PF15070">
    <property type="entry name" value="GOLGA2L5"/>
    <property type="match status" value="1"/>
</dbReference>
<feature type="coiled-coil region" evidence="2">
    <location>
        <begin position="599"/>
        <end position="748"/>
    </location>
</feature>
<dbReference type="PANTHER" id="PTHR10881:SF46">
    <property type="entry name" value="GOLGIN SUBFAMILY A MEMBER 2"/>
    <property type="match status" value="1"/>
</dbReference>
<keyword evidence="6" id="KW-1185">Reference proteome</keyword>
<proteinExistence type="predicted"/>
<feature type="region of interest" description="Disordered" evidence="3">
    <location>
        <begin position="876"/>
        <end position="899"/>
    </location>
</feature>
<feature type="compositionally biased region" description="Low complexity" evidence="3">
    <location>
        <begin position="32"/>
        <end position="56"/>
    </location>
</feature>
<keyword evidence="1 2" id="KW-0175">Coiled coil</keyword>
<accession>A0A812C0W1</accession>
<feature type="coiled-coil region" evidence="2">
    <location>
        <begin position="450"/>
        <end position="557"/>
    </location>
</feature>
<dbReference type="InterPro" id="IPR024858">
    <property type="entry name" value="GOLGA"/>
</dbReference>
<dbReference type="AlphaFoldDB" id="A0A812C0W1"/>
<dbReference type="GO" id="GO:0005801">
    <property type="term" value="C:cis-Golgi network"/>
    <property type="evidence" value="ECO:0007669"/>
    <property type="project" value="TreeGrafter"/>
</dbReference>
<dbReference type="OrthoDB" id="5978643at2759"/>